<dbReference type="EMBL" id="BARV01000518">
    <property type="protein sequence ID" value="GAH99407.1"/>
    <property type="molecule type" value="Genomic_DNA"/>
</dbReference>
<dbReference type="AlphaFoldDB" id="X1JZ06"/>
<organism evidence="1">
    <name type="scientific">marine sediment metagenome</name>
    <dbReference type="NCBI Taxonomy" id="412755"/>
    <lineage>
        <taxon>unclassified sequences</taxon>
        <taxon>metagenomes</taxon>
        <taxon>ecological metagenomes</taxon>
    </lineage>
</organism>
<name>X1JZ06_9ZZZZ</name>
<gene>
    <name evidence="1" type="ORF">S06H3_01915</name>
</gene>
<proteinExistence type="predicted"/>
<accession>X1JZ06</accession>
<sequence>MNPQPFLKLLKKYKGQIYNATQKEIAQAMKKSGTKNQKELLEILNIAETLYRK</sequence>
<reference evidence="1" key="1">
    <citation type="journal article" date="2014" name="Front. Microbiol.">
        <title>High frequency of phylogenetically diverse reductive dehalogenase-homologous genes in deep subseafloor sedimentary metagenomes.</title>
        <authorList>
            <person name="Kawai M."/>
            <person name="Futagami T."/>
            <person name="Toyoda A."/>
            <person name="Takaki Y."/>
            <person name="Nishi S."/>
            <person name="Hori S."/>
            <person name="Arai W."/>
            <person name="Tsubouchi T."/>
            <person name="Morono Y."/>
            <person name="Uchiyama I."/>
            <person name="Ito T."/>
            <person name="Fujiyama A."/>
            <person name="Inagaki F."/>
            <person name="Takami H."/>
        </authorList>
    </citation>
    <scope>NUCLEOTIDE SEQUENCE</scope>
    <source>
        <strain evidence="1">Expedition CK06-06</strain>
    </source>
</reference>
<comment type="caution">
    <text evidence="1">The sequence shown here is derived from an EMBL/GenBank/DDBJ whole genome shotgun (WGS) entry which is preliminary data.</text>
</comment>
<protein>
    <submittedName>
        <fullName evidence="1">Uncharacterized protein</fullName>
    </submittedName>
</protein>
<evidence type="ECO:0000313" key="1">
    <source>
        <dbReference type="EMBL" id="GAH99407.1"/>
    </source>
</evidence>